<dbReference type="AlphaFoldDB" id="A0A7N2M1X6"/>
<evidence type="ECO:0000256" key="1">
    <source>
        <dbReference type="SAM" id="Coils"/>
    </source>
</evidence>
<feature type="region of interest" description="Disordered" evidence="2">
    <location>
        <begin position="1"/>
        <end position="21"/>
    </location>
</feature>
<dbReference type="RefSeq" id="XP_030925445.1">
    <property type="nucleotide sequence ID" value="XM_031069585.1"/>
</dbReference>
<dbReference type="Gramene" id="QL07p003630:mrna">
    <property type="protein sequence ID" value="QL07p003630:mrna"/>
    <property type="gene ID" value="QL07p003630"/>
</dbReference>
<dbReference type="GeneID" id="115952414"/>
<dbReference type="PANTHER" id="PTHR38377:SF1">
    <property type="entry name" value="THREONINE-TRNA LIGASE 2"/>
    <property type="match status" value="1"/>
</dbReference>
<dbReference type="FunCoup" id="A0A7N2M1X6">
    <property type="interactions" value="24"/>
</dbReference>
<evidence type="ECO:0000256" key="2">
    <source>
        <dbReference type="SAM" id="MobiDB-lite"/>
    </source>
</evidence>
<dbReference type="EnsemblPlants" id="QL07p003630:mrna">
    <property type="protein sequence ID" value="QL07p003630:mrna"/>
    <property type="gene ID" value="QL07p003630"/>
</dbReference>
<feature type="coiled-coil region" evidence="1">
    <location>
        <begin position="21"/>
        <end position="77"/>
    </location>
</feature>
<accession>A0A7N2M1X6</accession>
<feature type="compositionally biased region" description="Basic and acidic residues" evidence="2">
    <location>
        <begin position="1"/>
        <end position="14"/>
    </location>
</feature>
<reference evidence="3" key="2">
    <citation type="submission" date="2021-01" db="UniProtKB">
        <authorList>
            <consortium name="EnsemblPlants"/>
        </authorList>
    </citation>
    <scope>IDENTIFICATION</scope>
</reference>
<name>A0A7N2M1X6_QUELO</name>
<dbReference type="EMBL" id="LRBV02000007">
    <property type="status" value="NOT_ANNOTATED_CDS"/>
    <property type="molecule type" value="Genomic_DNA"/>
</dbReference>
<gene>
    <name evidence="3" type="primary">LOC115952414</name>
</gene>
<dbReference type="KEGG" id="qlo:115952414"/>
<dbReference type="OMA" id="KPFHERA"/>
<dbReference type="InParanoid" id="A0A7N2M1X6"/>
<evidence type="ECO:0000313" key="4">
    <source>
        <dbReference type="Proteomes" id="UP000594261"/>
    </source>
</evidence>
<dbReference type="PANTHER" id="PTHR38377">
    <property type="entry name" value="THREONINE-TRNA LIGASE 2"/>
    <property type="match status" value="1"/>
</dbReference>
<reference evidence="3 4" key="1">
    <citation type="journal article" date="2016" name="G3 (Bethesda)">
        <title>First Draft Assembly and Annotation of the Genome of a California Endemic Oak Quercus lobata Nee (Fagaceae).</title>
        <authorList>
            <person name="Sork V.L."/>
            <person name="Fitz-Gibbon S.T."/>
            <person name="Puiu D."/>
            <person name="Crepeau M."/>
            <person name="Gugger P.F."/>
            <person name="Sherman R."/>
            <person name="Stevens K."/>
            <person name="Langley C.H."/>
            <person name="Pellegrini M."/>
            <person name="Salzberg S.L."/>
        </authorList>
    </citation>
    <scope>NUCLEOTIDE SEQUENCE [LARGE SCALE GENOMIC DNA]</scope>
    <source>
        <strain evidence="3 4">cv. SW786</strain>
    </source>
</reference>
<keyword evidence="4" id="KW-1185">Reference proteome</keyword>
<organism evidence="3 4">
    <name type="scientific">Quercus lobata</name>
    <name type="common">Valley oak</name>
    <dbReference type="NCBI Taxonomy" id="97700"/>
    <lineage>
        <taxon>Eukaryota</taxon>
        <taxon>Viridiplantae</taxon>
        <taxon>Streptophyta</taxon>
        <taxon>Embryophyta</taxon>
        <taxon>Tracheophyta</taxon>
        <taxon>Spermatophyta</taxon>
        <taxon>Magnoliopsida</taxon>
        <taxon>eudicotyledons</taxon>
        <taxon>Gunneridae</taxon>
        <taxon>Pentapetalae</taxon>
        <taxon>rosids</taxon>
        <taxon>fabids</taxon>
        <taxon>Fagales</taxon>
        <taxon>Fagaceae</taxon>
        <taxon>Quercus</taxon>
    </lineage>
</organism>
<dbReference type="Proteomes" id="UP000594261">
    <property type="component" value="Chromosome 7"/>
</dbReference>
<dbReference type="OrthoDB" id="2405052at2759"/>
<proteinExistence type="predicted"/>
<protein>
    <submittedName>
        <fullName evidence="3">Uncharacterized protein</fullName>
    </submittedName>
</protein>
<sequence>MGESENRSHLEKTLEPFYQRASESEERLSRLEAALTNKKGAKNEDHLKLISELQSKLEEANAELVLERAKAQKLAVENAKLQYRITHLVKAAKEADLKLEQMEQVLTGKLDALKLEDSKIVS</sequence>
<evidence type="ECO:0000313" key="3">
    <source>
        <dbReference type="EnsemblPlants" id="QL07p003630:mrna"/>
    </source>
</evidence>
<keyword evidence="1" id="KW-0175">Coiled coil</keyword>